<dbReference type="RefSeq" id="WP_289831869.1">
    <property type="nucleotide sequence ID" value="NZ_JAUEDK010000058.1"/>
</dbReference>
<evidence type="ECO:0000313" key="4">
    <source>
        <dbReference type="Proteomes" id="UP001168540"/>
    </source>
</evidence>
<dbReference type="EMBL" id="JAUEDK010000058">
    <property type="protein sequence ID" value="MDN0077226.1"/>
    <property type="molecule type" value="Genomic_DNA"/>
</dbReference>
<feature type="chain" id="PRO_5045054861" description="Glycine zipper domain-containing protein" evidence="1">
    <location>
        <begin position="22"/>
        <end position="111"/>
    </location>
</feature>
<comment type="caution">
    <text evidence="3">The sequence shown here is derived from an EMBL/GenBank/DDBJ whole genome shotgun (WGS) entry which is preliminary data.</text>
</comment>
<keyword evidence="1" id="KW-0732">Signal</keyword>
<sequence length="111" mass="11176">MKNKILIPAILLVVLAGTAHADGSTILGGALGGAAGAAVGESLGGRNGAVLGGALGGGVGAAIGHDYGRTPSVGYSEPRRYDHPRYYDDWGDGHRGRGYFCPPGQAKKGRC</sequence>
<proteinExistence type="predicted"/>
<name>A0ABT7XTV9_9NEIS</name>
<dbReference type="Proteomes" id="UP001168540">
    <property type="component" value="Unassembled WGS sequence"/>
</dbReference>
<evidence type="ECO:0000256" key="1">
    <source>
        <dbReference type="SAM" id="SignalP"/>
    </source>
</evidence>
<dbReference type="InterPro" id="IPR039567">
    <property type="entry name" value="Gly-zipper"/>
</dbReference>
<evidence type="ECO:0000259" key="2">
    <source>
        <dbReference type="Pfam" id="PF13488"/>
    </source>
</evidence>
<protein>
    <recommendedName>
        <fullName evidence="2">Glycine zipper domain-containing protein</fullName>
    </recommendedName>
</protein>
<keyword evidence="4" id="KW-1185">Reference proteome</keyword>
<evidence type="ECO:0000313" key="3">
    <source>
        <dbReference type="EMBL" id="MDN0077226.1"/>
    </source>
</evidence>
<feature type="domain" description="Glycine zipper" evidence="2">
    <location>
        <begin position="28"/>
        <end position="66"/>
    </location>
</feature>
<feature type="signal peptide" evidence="1">
    <location>
        <begin position="1"/>
        <end position="21"/>
    </location>
</feature>
<organism evidence="3 4">
    <name type="scientific">Crenobacter oryzisoli</name>
    <dbReference type="NCBI Taxonomy" id="3056844"/>
    <lineage>
        <taxon>Bacteria</taxon>
        <taxon>Pseudomonadati</taxon>
        <taxon>Pseudomonadota</taxon>
        <taxon>Betaproteobacteria</taxon>
        <taxon>Neisseriales</taxon>
        <taxon>Neisseriaceae</taxon>
        <taxon>Crenobacter</taxon>
    </lineage>
</organism>
<accession>A0ABT7XTV9</accession>
<reference evidence="3" key="1">
    <citation type="submission" date="2023-06" db="EMBL/GenBank/DDBJ databases">
        <authorList>
            <person name="Zhang S."/>
        </authorList>
    </citation>
    <scope>NUCLEOTIDE SEQUENCE</scope>
    <source>
        <strain evidence="3">SG2303</strain>
    </source>
</reference>
<dbReference type="Pfam" id="PF13488">
    <property type="entry name" value="Gly-zipper_Omp"/>
    <property type="match status" value="1"/>
</dbReference>
<gene>
    <name evidence="3" type="ORF">QU481_20500</name>
</gene>